<dbReference type="EC" id="5.6.2.4" evidence="10"/>
<organism evidence="15 16">
    <name type="scientific">Waterburya agarophytonicola KI4</name>
    <dbReference type="NCBI Taxonomy" id="2874699"/>
    <lineage>
        <taxon>Bacteria</taxon>
        <taxon>Bacillati</taxon>
        <taxon>Cyanobacteriota</taxon>
        <taxon>Cyanophyceae</taxon>
        <taxon>Pleurocapsales</taxon>
        <taxon>Hyellaceae</taxon>
        <taxon>Waterburya</taxon>
        <taxon>Waterburya agarophytonicola</taxon>
    </lineage>
</organism>
<gene>
    <name evidence="15" type="ORF">I4641_00515</name>
</gene>
<evidence type="ECO:0000256" key="12">
    <source>
        <dbReference type="ARBA" id="ARBA00044550"/>
    </source>
</evidence>
<dbReference type="GO" id="GO:0016787">
    <property type="term" value="F:hydrolase activity"/>
    <property type="evidence" value="ECO:0007669"/>
    <property type="project" value="UniProtKB-KW"/>
</dbReference>
<dbReference type="GO" id="GO:0043590">
    <property type="term" value="C:bacterial nucleoid"/>
    <property type="evidence" value="ECO:0007669"/>
    <property type="project" value="TreeGrafter"/>
</dbReference>
<dbReference type="GO" id="GO:0043138">
    <property type="term" value="F:3'-5' DNA helicase activity"/>
    <property type="evidence" value="ECO:0007669"/>
    <property type="project" value="UniProtKB-EC"/>
</dbReference>
<feature type="domain" description="Helicase C-terminal" evidence="14">
    <location>
        <begin position="230"/>
        <end position="391"/>
    </location>
</feature>
<comment type="catalytic activity">
    <reaction evidence="9">
        <text>Couples ATP hydrolysis with the unwinding of duplex DNA by translocating in the 3'-5' direction.</text>
        <dbReference type="EC" id="5.6.2.4"/>
    </reaction>
</comment>
<comment type="similarity">
    <text evidence="1">Belongs to the helicase family. RecQ subfamily.</text>
</comment>
<keyword evidence="6" id="KW-0067">ATP-binding</keyword>
<dbReference type="AlphaFoldDB" id="A0A964BN97"/>
<sequence length="485" mass="55570">MDIAWHEVREKFKTIWGYQDFKSPQGEIIRTLLDGKDALVVLPTGGGKSICFQLPALVQTGLTIVVSPLVALMENQVSQLKQLGLSGALLHGELSKRDRQYTLQAILRQRLSLLYLSPETLLSVPLWEIISQPQIKITGIILDEVHCLTQWGNTFRPGYRRLGAVRRSLLKHKPGGTKIAIAAFTATADPQTQTEIIQVLELKQPEIFLVSPYRPNLNLKIKTVWTPRGRKEAALKFIRANKNSSGLVYVRSRRDSQVLAQWFRSLNYSVAAYHAGLVSSQRRKIEQEWISGKIQFAICTSAFGMGIDKGNVRFIIHYHPPELIAEYIQEVGRAGRDSKPAHTLTLISEPTGWFDPEDKQRSQFFKRQLEEQYRAAQRLIKELPNRGDIATIKQQFPQGEITLAILHSLGLLSWQDPFHYRKHSARLTSHDLFNSQKYYQKQMQQYLKTKQCRWKFLLQAFGFEEKREFKCGNCDRCLGNNILEA</sequence>
<dbReference type="EMBL" id="JADWDC010000001">
    <property type="protein sequence ID" value="MCC0175463.1"/>
    <property type="molecule type" value="Genomic_DNA"/>
</dbReference>
<dbReference type="Pfam" id="PF00271">
    <property type="entry name" value="Helicase_C"/>
    <property type="match status" value="1"/>
</dbReference>
<dbReference type="PROSITE" id="PS51192">
    <property type="entry name" value="HELICASE_ATP_BIND_1"/>
    <property type="match status" value="1"/>
</dbReference>
<dbReference type="SMART" id="SM00487">
    <property type="entry name" value="DEXDc"/>
    <property type="match status" value="1"/>
</dbReference>
<evidence type="ECO:0000256" key="6">
    <source>
        <dbReference type="ARBA" id="ARBA00022840"/>
    </source>
</evidence>
<dbReference type="RefSeq" id="WP_229638462.1">
    <property type="nucleotide sequence ID" value="NZ_JADWDC010000001.1"/>
</dbReference>
<evidence type="ECO:0000259" key="14">
    <source>
        <dbReference type="PROSITE" id="PS51194"/>
    </source>
</evidence>
<dbReference type="GO" id="GO:0046872">
    <property type="term" value="F:metal ion binding"/>
    <property type="evidence" value="ECO:0007669"/>
    <property type="project" value="UniProtKB-KW"/>
</dbReference>
<keyword evidence="4" id="KW-0378">Hydrolase</keyword>
<accession>A0A964BN97</accession>
<dbReference type="GO" id="GO:0006281">
    <property type="term" value="P:DNA repair"/>
    <property type="evidence" value="ECO:0007669"/>
    <property type="project" value="TreeGrafter"/>
</dbReference>
<evidence type="ECO:0000313" key="15">
    <source>
        <dbReference type="EMBL" id="MCC0175463.1"/>
    </source>
</evidence>
<dbReference type="PROSITE" id="PS51194">
    <property type="entry name" value="HELICASE_CTER"/>
    <property type="match status" value="1"/>
</dbReference>
<keyword evidence="5 15" id="KW-0347">Helicase</keyword>
<keyword evidence="7" id="KW-0238">DNA-binding</keyword>
<protein>
    <recommendedName>
        <fullName evidence="11">ATP-dependent DNA helicase RecQ</fullName>
        <ecNumber evidence="10">5.6.2.4</ecNumber>
    </recommendedName>
    <alternativeName>
        <fullName evidence="12">DNA 3'-5' helicase RecQ</fullName>
    </alternativeName>
</protein>
<keyword evidence="3" id="KW-0547">Nucleotide-binding</keyword>
<keyword evidence="8" id="KW-0413">Isomerase</keyword>
<dbReference type="CDD" id="cd17920">
    <property type="entry name" value="DEXHc_RecQ"/>
    <property type="match status" value="1"/>
</dbReference>
<evidence type="ECO:0000256" key="9">
    <source>
        <dbReference type="ARBA" id="ARBA00034617"/>
    </source>
</evidence>
<dbReference type="GO" id="GO:0030894">
    <property type="term" value="C:replisome"/>
    <property type="evidence" value="ECO:0007669"/>
    <property type="project" value="TreeGrafter"/>
</dbReference>
<dbReference type="InterPro" id="IPR001650">
    <property type="entry name" value="Helicase_C-like"/>
</dbReference>
<keyword evidence="2" id="KW-0479">Metal-binding</keyword>
<evidence type="ECO:0000256" key="2">
    <source>
        <dbReference type="ARBA" id="ARBA00022723"/>
    </source>
</evidence>
<keyword evidence="16" id="KW-1185">Reference proteome</keyword>
<dbReference type="PANTHER" id="PTHR13710">
    <property type="entry name" value="DNA HELICASE RECQ FAMILY MEMBER"/>
    <property type="match status" value="1"/>
</dbReference>
<dbReference type="SUPFAM" id="SSF52540">
    <property type="entry name" value="P-loop containing nucleoside triphosphate hydrolases"/>
    <property type="match status" value="1"/>
</dbReference>
<evidence type="ECO:0000256" key="4">
    <source>
        <dbReference type="ARBA" id="ARBA00022801"/>
    </source>
</evidence>
<dbReference type="InterPro" id="IPR011545">
    <property type="entry name" value="DEAD/DEAH_box_helicase_dom"/>
</dbReference>
<name>A0A964BN97_9CYAN</name>
<evidence type="ECO:0000256" key="1">
    <source>
        <dbReference type="ARBA" id="ARBA00005446"/>
    </source>
</evidence>
<dbReference type="GO" id="GO:0003677">
    <property type="term" value="F:DNA binding"/>
    <property type="evidence" value="ECO:0007669"/>
    <property type="project" value="UniProtKB-KW"/>
</dbReference>
<dbReference type="Pfam" id="PF00270">
    <property type="entry name" value="DEAD"/>
    <property type="match status" value="1"/>
</dbReference>
<dbReference type="SMART" id="SM00490">
    <property type="entry name" value="HELICc"/>
    <property type="match status" value="1"/>
</dbReference>
<evidence type="ECO:0000256" key="11">
    <source>
        <dbReference type="ARBA" id="ARBA00044535"/>
    </source>
</evidence>
<dbReference type="Proteomes" id="UP000729733">
    <property type="component" value="Unassembled WGS sequence"/>
</dbReference>
<dbReference type="Gene3D" id="3.40.50.300">
    <property type="entry name" value="P-loop containing nucleotide triphosphate hydrolases"/>
    <property type="match status" value="2"/>
</dbReference>
<dbReference type="NCBIfam" id="TIGR00614">
    <property type="entry name" value="recQ_fam"/>
    <property type="match status" value="1"/>
</dbReference>
<evidence type="ECO:0000256" key="3">
    <source>
        <dbReference type="ARBA" id="ARBA00022741"/>
    </source>
</evidence>
<evidence type="ECO:0000256" key="8">
    <source>
        <dbReference type="ARBA" id="ARBA00023235"/>
    </source>
</evidence>
<dbReference type="InterPro" id="IPR004589">
    <property type="entry name" value="DNA_helicase_ATP-dep_RecQ"/>
</dbReference>
<dbReference type="Pfam" id="PF16124">
    <property type="entry name" value="RecQ_Zn_bind"/>
    <property type="match status" value="1"/>
</dbReference>
<dbReference type="GO" id="GO:0005737">
    <property type="term" value="C:cytoplasm"/>
    <property type="evidence" value="ECO:0007669"/>
    <property type="project" value="TreeGrafter"/>
</dbReference>
<dbReference type="GO" id="GO:0006310">
    <property type="term" value="P:DNA recombination"/>
    <property type="evidence" value="ECO:0007669"/>
    <property type="project" value="InterPro"/>
</dbReference>
<dbReference type="InterPro" id="IPR032284">
    <property type="entry name" value="RecQ_Zn-bd"/>
</dbReference>
<proteinExistence type="inferred from homology"/>
<dbReference type="GO" id="GO:0005524">
    <property type="term" value="F:ATP binding"/>
    <property type="evidence" value="ECO:0007669"/>
    <property type="project" value="UniProtKB-KW"/>
</dbReference>
<feature type="domain" description="Helicase ATP-binding" evidence="13">
    <location>
        <begin position="29"/>
        <end position="206"/>
    </location>
</feature>
<dbReference type="InterPro" id="IPR014001">
    <property type="entry name" value="Helicase_ATP-bd"/>
</dbReference>
<evidence type="ECO:0000256" key="5">
    <source>
        <dbReference type="ARBA" id="ARBA00022806"/>
    </source>
</evidence>
<dbReference type="PANTHER" id="PTHR13710:SF105">
    <property type="entry name" value="ATP-DEPENDENT DNA HELICASE Q1"/>
    <property type="match status" value="1"/>
</dbReference>
<evidence type="ECO:0000313" key="16">
    <source>
        <dbReference type="Proteomes" id="UP000729733"/>
    </source>
</evidence>
<evidence type="ECO:0000259" key="13">
    <source>
        <dbReference type="PROSITE" id="PS51192"/>
    </source>
</evidence>
<evidence type="ECO:0000256" key="10">
    <source>
        <dbReference type="ARBA" id="ARBA00034808"/>
    </source>
</evidence>
<dbReference type="InterPro" id="IPR027417">
    <property type="entry name" value="P-loop_NTPase"/>
</dbReference>
<evidence type="ECO:0000256" key="7">
    <source>
        <dbReference type="ARBA" id="ARBA00023125"/>
    </source>
</evidence>
<reference evidence="15" key="1">
    <citation type="journal article" date="2021" name="Antonie Van Leeuwenhoek">
        <title>Draft genome and description of Waterburya agarophytonicola gen. nov. sp. nov. (Pleurocapsales, Cyanobacteria): a seaweed symbiont.</title>
        <authorList>
            <person name="Bonthond G."/>
            <person name="Shalygin S."/>
            <person name="Bayer T."/>
            <person name="Weinberger F."/>
        </authorList>
    </citation>
    <scope>NUCLEOTIDE SEQUENCE</scope>
    <source>
        <strain evidence="15">KI4</strain>
    </source>
</reference>
<comment type="caution">
    <text evidence="15">The sequence shown here is derived from an EMBL/GenBank/DDBJ whole genome shotgun (WGS) entry which is preliminary data.</text>
</comment>
<dbReference type="GO" id="GO:0009378">
    <property type="term" value="F:four-way junction helicase activity"/>
    <property type="evidence" value="ECO:0007669"/>
    <property type="project" value="TreeGrafter"/>
</dbReference>